<evidence type="ECO:0000313" key="4">
    <source>
        <dbReference type="EMBL" id="CAI6334559.1"/>
    </source>
</evidence>
<protein>
    <recommendedName>
        <fullName evidence="3">CN hydrolase domain-containing protein</fullName>
    </recommendedName>
</protein>
<dbReference type="SUPFAM" id="SSF56317">
    <property type="entry name" value="Carbon-nitrogen hydrolase"/>
    <property type="match status" value="1"/>
</dbReference>
<keyword evidence="2" id="KW-0732">Signal</keyword>
<dbReference type="OrthoDB" id="10250282at2759"/>
<dbReference type="InterPro" id="IPR003010">
    <property type="entry name" value="C-N_Hydrolase"/>
</dbReference>
<dbReference type="PANTHER" id="PTHR46044:SF1">
    <property type="entry name" value="CN HYDROLASE DOMAIN-CONTAINING PROTEIN"/>
    <property type="match status" value="1"/>
</dbReference>
<comment type="caution">
    <text evidence="4">The sequence shown here is derived from an EMBL/GenBank/DDBJ whole genome shotgun (WGS) entry which is preliminary data.</text>
</comment>
<dbReference type="AlphaFoldDB" id="A0A9W4UFU1"/>
<comment type="similarity">
    <text evidence="1">Belongs to the carbon-nitrogen hydrolase superfamily. Nitrilase family.</text>
</comment>
<dbReference type="PANTHER" id="PTHR46044">
    <property type="entry name" value="NITRILASE"/>
    <property type="match status" value="1"/>
</dbReference>
<reference evidence="4" key="1">
    <citation type="submission" date="2023-01" db="EMBL/GenBank/DDBJ databases">
        <authorList>
            <person name="Van Ghelder C."/>
            <person name="Rancurel C."/>
        </authorList>
    </citation>
    <scope>NUCLEOTIDE SEQUENCE</scope>
    <source>
        <strain evidence="4">CNCM I-4278</strain>
    </source>
</reference>
<name>A0A9W4UFU1_9PLEO</name>
<evidence type="ECO:0000259" key="3">
    <source>
        <dbReference type="PROSITE" id="PS50263"/>
    </source>
</evidence>
<feature type="domain" description="CN hydrolase" evidence="3">
    <location>
        <begin position="48"/>
        <end position="318"/>
    </location>
</feature>
<gene>
    <name evidence="4" type="ORF">PDIGIT_LOCUS7620</name>
</gene>
<feature type="signal peptide" evidence="2">
    <location>
        <begin position="1"/>
        <end position="20"/>
    </location>
</feature>
<dbReference type="Gene3D" id="3.60.110.10">
    <property type="entry name" value="Carbon-nitrogen hydrolase"/>
    <property type="match status" value="1"/>
</dbReference>
<feature type="chain" id="PRO_5040796618" description="CN hydrolase domain-containing protein" evidence="2">
    <location>
        <begin position="21"/>
        <end position="372"/>
    </location>
</feature>
<sequence length="372" mass="41202">MAFSIRTAISIALAASLTVASPLAQNSPSQRAKRSDEDIISKWDLSNITLAAIRSPPVNWPLPILSKNWDGVKFDINATVDLGLQYMKQAAEHGANLVAFPEVWFHGYPKGVINEDHPNSWLQKHASDYIDNSIVAGDVNWNKLVQGAIDNEIYLALSLSEKDTIHLFMTQLLISPSGKILIHRHKIRPGGRERELWTDGKLDDLKVVTTPIGRIGMLSCAEHTYPEANFIMQAQTEDIHIGAWPLTPPFGNKTLDYEATEVIVSLAHSYANIGNTAFVLTSVGSSTIYPGGANPRWTRNNDDDSYTDVPIVYRSVNSTAFPRITYNADNGVSWASFQNINLGFPTYIPQDMGTNVPWHQVTIQQLTDMSTV</sequence>
<evidence type="ECO:0000256" key="1">
    <source>
        <dbReference type="ARBA" id="ARBA00008129"/>
    </source>
</evidence>
<dbReference type="GO" id="GO:0003824">
    <property type="term" value="F:catalytic activity"/>
    <property type="evidence" value="ECO:0007669"/>
    <property type="project" value="InterPro"/>
</dbReference>
<evidence type="ECO:0000313" key="5">
    <source>
        <dbReference type="Proteomes" id="UP001152607"/>
    </source>
</evidence>
<organism evidence="4 5">
    <name type="scientific">Periconia digitata</name>
    <dbReference type="NCBI Taxonomy" id="1303443"/>
    <lineage>
        <taxon>Eukaryota</taxon>
        <taxon>Fungi</taxon>
        <taxon>Dikarya</taxon>
        <taxon>Ascomycota</taxon>
        <taxon>Pezizomycotina</taxon>
        <taxon>Dothideomycetes</taxon>
        <taxon>Pleosporomycetidae</taxon>
        <taxon>Pleosporales</taxon>
        <taxon>Massarineae</taxon>
        <taxon>Periconiaceae</taxon>
        <taxon>Periconia</taxon>
    </lineage>
</organism>
<accession>A0A9W4UFU1</accession>
<keyword evidence="5" id="KW-1185">Reference proteome</keyword>
<proteinExistence type="inferred from homology"/>
<dbReference type="Proteomes" id="UP001152607">
    <property type="component" value="Unassembled WGS sequence"/>
</dbReference>
<dbReference type="PROSITE" id="PS50263">
    <property type="entry name" value="CN_HYDROLASE"/>
    <property type="match status" value="1"/>
</dbReference>
<evidence type="ECO:0000256" key="2">
    <source>
        <dbReference type="SAM" id="SignalP"/>
    </source>
</evidence>
<dbReference type="Pfam" id="PF00795">
    <property type="entry name" value="CN_hydrolase"/>
    <property type="match status" value="1"/>
</dbReference>
<dbReference type="InterPro" id="IPR044149">
    <property type="entry name" value="Nitrilases_CHs"/>
</dbReference>
<dbReference type="EMBL" id="CAOQHR010000005">
    <property type="protein sequence ID" value="CAI6334559.1"/>
    <property type="molecule type" value="Genomic_DNA"/>
</dbReference>
<dbReference type="InterPro" id="IPR036526">
    <property type="entry name" value="C-N_Hydrolase_sf"/>
</dbReference>